<dbReference type="RefSeq" id="WP_062660439.1">
    <property type="nucleotide sequence ID" value="NZ_BCSY01000137.1"/>
</dbReference>
<evidence type="ECO:0000259" key="4">
    <source>
        <dbReference type="Pfam" id="PF17853"/>
    </source>
</evidence>
<reference evidence="6" key="1">
    <citation type="journal article" date="2016" name="Genome Announc.">
        <title>Draft Genome Sequences of Five Rapidly Growing Mycobacterium Species, M. thermoresistibile, M. fortuitum subsp. acetamidolyticum, M. canariasense, M. brisbanense, and M. novocastrense.</title>
        <authorList>
            <person name="Katahira K."/>
            <person name="Ogura Y."/>
            <person name="Gotoh Y."/>
            <person name="Hayashi T."/>
        </authorList>
    </citation>
    <scope>NUCLEOTIDE SEQUENCE [LARGE SCALE GENOMIC DNA]</scope>
    <source>
        <strain evidence="6">JCM15298</strain>
    </source>
</reference>
<dbReference type="AlphaFoldDB" id="A0A100WL37"/>
<sequence>MIITVADVLRLPVLHHGEPEILSSRRFDEPIRWVHVSDMADLSTLVQGGELVLTTGAALRADPARYLRGMAQAGVLGVVVELGGQELPAGTGTIAEQFDLALVALHRQVRFVEVTEAVHRMIVTDQFDRVDFDRRVHQTFTDLSMKRASVSGIVDAAAGMLDEPVVLEDLAHRVLAVSAGGHTADLLHDWERRSRRSAGTEHWAVTAVGPRTEEWGRLIVPRRPADAARTQMVLERAGVALALHRMIERDRSGLAHQAQTGLFDDVLRSRITDEREAAARAHALGLRSSARYVPATVRVERPAGVRGMSDPVAGQRRNVSLLDTVTHTVNASGHTGLFSVRRDGEIGMVLSLGVARSADTALAALGTDLRREIRRVEGISGAALAVAEPVERVIDAIHGLAEASHIAEVALSMAEAARPYYRAADVRLRGLISLLRSDHRVQAFAETELGALLSGDPSNIEVLREYLRSSGNKAAVAQRLHMSRPALYKRLAAIGQALGVELDDGESQTSLHVALMVLDAQKLSRAPGSAVEPMRAEIIDPYT</sequence>
<evidence type="ECO:0000313" key="6">
    <source>
        <dbReference type="Proteomes" id="UP000069443"/>
    </source>
</evidence>
<comment type="similarity">
    <text evidence="1">Belongs to the CdaR family.</text>
</comment>
<dbReference type="Gene3D" id="1.10.10.2840">
    <property type="entry name" value="PucR C-terminal helix-turn-helix domain"/>
    <property type="match status" value="1"/>
</dbReference>
<evidence type="ECO:0000259" key="2">
    <source>
        <dbReference type="Pfam" id="PF07905"/>
    </source>
</evidence>
<gene>
    <name evidence="5" type="ORF">RMCC_6798</name>
</gene>
<dbReference type="InterPro" id="IPR041522">
    <property type="entry name" value="CdaR_GGDEF"/>
</dbReference>
<dbReference type="PANTHER" id="PTHR33744:SF1">
    <property type="entry name" value="DNA-BINDING TRANSCRIPTIONAL ACTIVATOR ADER"/>
    <property type="match status" value="1"/>
</dbReference>
<organism evidence="5 6">
    <name type="scientific">Mycolicibacterium canariasense</name>
    <name type="common">Mycobacterium canariasense</name>
    <dbReference type="NCBI Taxonomy" id="228230"/>
    <lineage>
        <taxon>Bacteria</taxon>
        <taxon>Bacillati</taxon>
        <taxon>Actinomycetota</taxon>
        <taxon>Actinomycetes</taxon>
        <taxon>Mycobacteriales</taxon>
        <taxon>Mycobacteriaceae</taxon>
        <taxon>Mycolicibacterium</taxon>
    </lineage>
</organism>
<feature type="domain" description="PucR C-terminal helix-turn-helix" evidence="3">
    <location>
        <begin position="461"/>
        <end position="516"/>
    </location>
</feature>
<feature type="domain" description="Purine catabolism PurC-like" evidence="2">
    <location>
        <begin position="7"/>
        <end position="122"/>
    </location>
</feature>
<dbReference type="Pfam" id="PF13556">
    <property type="entry name" value="HTH_30"/>
    <property type="match status" value="1"/>
</dbReference>
<proteinExistence type="inferred from homology"/>
<dbReference type="InterPro" id="IPR012914">
    <property type="entry name" value="PucR_dom"/>
</dbReference>
<name>A0A100WL37_MYCCR</name>
<dbReference type="PANTHER" id="PTHR33744">
    <property type="entry name" value="CARBOHYDRATE DIACID REGULATOR"/>
    <property type="match status" value="1"/>
</dbReference>
<reference evidence="6" key="2">
    <citation type="submission" date="2016-02" db="EMBL/GenBank/DDBJ databases">
        <title>Draft genome sequence of five rapidly growing Mycobacterium species.</title>
        <authorList>
            <person name="Katahira K."/>
            <person name="Gotou Y."/>
            <person name="Iida K."/>
            <person name="Ogura Y."/>
            <person name="Hayashi T."/>
        </authorList>
    </citation>
    <scope>NUCLEOTIDE SEQUENCE [LARGE SCALE GENOMIC DNA]</scope>
    <source>
        <strain evidence="6">JCM15298</strain>
    </source>
</reference>
<dbReference type="OrthoDB" id="2973014at2"/>
<evidence type="ECO:0000313" key="5">
    <source>
        <dbReference type="EMBL" id="GAS99833.1"/>
    </source>
</evidence>
<dbReference type="InterPro" id="IPR025736">
    <property type="entry name" value="PucR_C-HTH_dom"/>
</dbReference>
<dbReference type="EMBL" id="BCSY01000137">
    <property type="protein sequence ID" value="GAS99833.1"/>
    <property type="molecule type" value="Genomic_DNA"/>
</dbReference>
<dbReference type="Proteomes" id="UP000069443">
    <property type="component" value="Unassembled WGS sequence"/>
</dbReference>
<evidence type="ECO:0000256" key="1">
    <source>
        <dbReference type="ARBA" id="ARBA00006754"/>
    </source>
</evidence>
<evidence type="ECO:0000259" key="3">
    <source>
        <dbReference type="Pfam" id="PF13556"/>
    </source>
</evidence>
<dbReference type="STRING" id="228230.RMCC_6798"/>
<keyword evidence="6" id="KW-1185">Reference proteome</keyword>
<dbReference type="InterPro" id="IPR051448">
    <property type="entry name" value="CdaR-like_regulators"/>
</dbReference>
<feature type="domain" description="CdaR GGDEF-like" evidence="4">
    <location>
        <begin position="272"/>
        <end position="407"/>
    </location>
</feature>
<comment type="caution">
    <text evidence="5">The sequence shown here is derived from an EMBL/GenBank/DDBJ whole genome shotgun (WGS) entry which is preliminary data.</text>
</comment>
<accession>A0A100WL37</accession>
<protein>
    <submittedName>
        <fullName evidence="5">Purine catabolism regulator-like protein</fullName>
    </submittedName>
</protein>
<dbReference type="Pfam" id="PF17853">
    <property type="entry name" value="GGDEF_2"/>
    <property type="match status" value="1"/>
</dbReference>
<dbReference type="Pfam" id="PF07905">
    <property type="entry name" value="PucR"/>
    <property type="match status" value="1"/>
</dbReference>
<dbReference type="InterPro" id="IPR042070">
    <property type="entry name" value="PucR_C-HTH_sf"/>
</dbReference>